<protein>
    <submittedName>
        <fullName evidence="2">Helix-turn-helix domain-containing protein</fullName>
    </submittedName>
</protein>
<dbReference type="Gene3D" id="1.10.10.10">
    <property type="entry name" value="Winged helix-like DNA-binding domain superfamily/Winged helix DNA-binding domain"/>
    <property type="match status" value="1"/>
</dbReference>
<dbReference type="InterPro" id="IPR036388">
    <property type="entry name" value="WH-like_DNA-bd_sf"/>
</dbReference>
<feature type="region of interest" description="Disordered" evidence="1">
    <location>
        <begin position="107"/>
        <end position="166"/>
    </location>
</feature>
<reference evidence="3" key="1">
    <citation type="submission" date="2015-11" db="EMBL/GenBank/DDBJ databases">
        <authorList>
            <person name="Varghese N."/>
        </authorList>
    </citation>
    <scope>NUCLEOTIDE SEQUENCE [LARGE SCALE GENOMIC DNA]</scope>
    <source>
        <strain evidence="3">DSM 45899</strain>
    </source>
</reference>
<evidence type="ECO:0000256" key="1">
    <source>
        <dbReference type="SAM" id="MobiDB-lite"/>
    </source>
</evidence>
<feature type="compositionally biased region" description="Basic residues" evidence="1">
    <location>
        <begin position="146"/>
        <end position="156"/>
    </location>
</feature>
<dbReference type="Pfam" id="PF13730">
    <property type="entry name" value="HTH_36"/>
    <property type="match status" value="1"/>
</dbReference>
<name>A0A0S4QXB8_9ACTN</name>
<proteinExistence type="predicted"/>
<feature type="compositionally biased region" description="Polar residues" evidence="1">
    <location>
        <begin position="124"/>
        <end position="140"/>
    </location>
</feature>
<evidence type="ECO:0000313" key="2">
    <source>
        <dbReference type="EMBL" id="CUU60299.1"/>
    </source>
</evidence>
<keyword evidence="3" id="KW-1185">Reference proteome</keyword>
<sequence length="285" mass="30620">MASSIPQRSAVSALYSHVRAIRLVPTVVCGRMVSVRVLRSTLLAIAYYLDAEDWSGAFPSMPTLAARAEVSESTARRAVRALEAIGILATERGGGRRSNRYRIVCPPGSVEEAEPAPMSSEAETSVQDRAPQSSGPTTFCRSTSRSPRRRTRRPRRPAAASRRGRMVPEDLLPLADALAARGLRASYALTAEQTERVRAALRRVGVGAMVSASYRAHRAADPARWWSAWLDLWSGLHAESVRSMRATPVGSASMPGDTAAGAAACRAALTAVKRDGIGRIPIFGR</sequence>
<accession>A0A0S4QXB8</accession>
<dbReference type="InterPro" id="IPR036390">
    <property type="entry name" value="WH_DNA-bd_sf"/>
</dbReference>
<organism evidence="2 3">
    <name type="scientific">Parafrankia irregularis</name>
    <dbReference type="NCBI Taxonomy" id="795642"/>
    <lineage>
        <taxon>Bacteria</taxon>
        <taxon>Bacillati</taxon>
        <taxon>Actinomycetota</taxon>
        <taxon>Actinomycetes</taxon>
        <taxon>Frankiales</taxon>
        <taxon>Frankiaceae</taxon>
        <taxon>Parafrankia</taxon>
    </lineage>
</organism>
<dbReference type="SUPFAM" id="SSF46785">
    <property type="entry name" value="Winged helix' DNA-binding domain"/>
    <property type="match status" value="1"/>
</dbReference>
<gene>
    <name evidence="2" type="ORF">Ga0074812_13814</name>
</gene>
<dbReference type="RefSeq" id="WP_131799606.1">
    <property type="nucleotide sequence ID" value="NZ_FAOZ01000038.1"/>
</dbReference>
<dbReference type="Proteomes" id="UP000198802">
    <property type="component" value="Unassembled WGS sequence"/>
</dbReference>
<evidence type="ECO:0000313" key="3">
    <source>
        <dbReference type="Proteomes" id="UP000198802"/>
    </source>
</evidence>
<dbReference type="AlphaFoldDB" id="A0A0S4QXB8"/>
<dbReference type="EMBL" id="FAOZ01000038">
    <property type="protein sequence ID" value="CUU60299.1"/>
    <property type="molecule type" value="Genomic_DNA"/>
</dbReference>